<accession>A0A7H9CH90</accession>
<dbReference type="AlphaFoldDB" id="A0A7H9CH90"/>
<dbReference type="GO" id="GO:0008360">
    <property type="term" value="P:regulation of cell shape"/>
    <property type="evidence" value="ECO:0007669"/>
    <property type="project" value="UniProtKB-KW"/>
</dbReference>
<dbReference type="InterPro" id="IPR004101">
    <property type="entry name" value="Mur_ligase_C"/>
</dbReference>
<evidence type="ECO:0000256" key="8">
    <source>
        <dbReference type="ARBA" id="ARBA00023316"/>
    </source>
</evidence>
<keyword evidence="4 9" id="KW-0547">Nucleotide-binding</keyword>
<evidence type="ECO:0000313" key="14">
    <source>
        <dbReference type="Proteomes" id="UP000509414"/>
    </source>
</evidence>
<evidence type="ECO:0000256" key="9">
    <source>
        <dbReference type="HAMAP-Rule" id="MF_00208"/>
    </source>
</evidence>
<evidence type="ECO:0000256" key="1">
    <source>
        <dbReference type="ARBA" id="ARBA00005898"/>
    </source>
</evidence>
<dbReference type="EC" id="6.3.2.13" evidence="9"/>
<dbReference type="Pfam" id="PF02875">
    <property type="entry name" value="Mur_ligase_C"/>
    <property type="match status" value="1"/>
</dbReference>
<keyword evidence="9 10" id="KW-0132">Cell division</keyword>
<dbReference type="InterPro" id="IPR018109">
    <property type="entry name" value="Folylpolyglutamate_synth_CS"/>
</dbReference>
<dbReference type="GO" id="GO:0009252">
    <property type="term" value="P:peptidoglycan biosynthetic process"/>
    <property type="evidence" value="ECO:0007669"/>
    <property type="project" value="UniProtKB-UniRule"/>
</dbReference>
<dbReference type="KEGG" id="cinf:CINF_1002"/>
<dbReference type="GO" id="GO:0000287">
    <property type="term" value="F:magnesium ion binding"/>
    <property type="evidence" value="ECO:0007669"/>
    <property type="project" value="UniProtKB-UniRule"/>
</dbReference>
<dbReference type="Proteomes" id="UP000509414">
    <property type="component" value="Chromosome"/>
</dbReference>
<dbReference type="PROSITE" id="PS01011">
    <property type="entry name" value="FOLYLPOLYGLU_SYNT_1"/>
    <property type="match status" value="1"/>
</dbReference>
<dbReference type="GO" id="GO:0005524">
    <property type="term" value="F:ATP binding"/>
    <property type="evidence" value="ECO:0007669"/>
    <property type="project" value="UniProtKB-UniRule"/>
</dbReference>
<gene>
    <name evidence="9 13" type="primary">murE</name>
    <name evidence="13" type="ORF">CINF_1002</name>
</gene>
<comment type="catalytic activity">
    <reaction evidence="9">
        <text>UDP-N-acetyl-alpha-D-muramoyl-L-alanyl-D-glutamate + meso-2,6-diaminopimelate + ATP = UDP-N-acetyl-alpha-D-muramoyl-L-alanyl-gamma-D-glutamyl-meso-2,6-diaminopimelate + ADP + phosphate + H(+)</text>
        <dbReference type="Rhea" id="RHEA:23676"/>
        <dbReference type="ChEBI" id="CHEBI:15378"/>
        <dbReference type="ChEBI" id="CHEBI:30616"/>
        <dbReference type="ChEBI" id="CHEBI:43474"/>
        <dbReference type="ChEBI" id="CHEBI:57791"/>
        <dbReference type="ChEBI" id="CHEBI:83900"/>
        <dbReference type="ChEBI" id="CHEBI:83905"/>
        <dbReference type="ChEBI" id="CHEBI:456216"/>
        <dbReference type="EC" id="6.3.2.13"/>
    </reaction>
</comment>
<organism evidence="13 14">
    <name type="scientific">Candidatus Campylobacter infans</name>
    <dbReference type="NCBI Taxonomy" id="2561898"/>
    <lineage>
        <taxon>Bacteria</taxon>
        <taxon>Pseudomonadati</taxon>
        <taxon>Campylobacterota</taxon>
        <taxon>Epsilonproteobacteria</taxon>
        <taxon>Campylobacterales</taxon>
        <taxon>Campylobacteraceae</taxon>
        <taxon>Campylobacter</taxon>
    </lineage>
</organism>
<dbReference type="SUPFAM" id="SSF53623">
    <property type="entry name" value="MurD-like peptide ligases, catalytic domain"/>
    <property type="match status" value="1"/>
</dbReference>
<dbReference type="NCBIfam" id="TIGR01085">
    <property type="entry name" value="murE"/>
    <property type="match status" value="1"/>
</dbReference>
<evidence type="ECO:0000256" key="3">
    <source>
        <dbReference type="ARBA" id="ARBA00022598"/>
    </source>
</evidence>
<comment type="cofactor">
    <cofactor evidence="9">
        <name>Mg(2+)</name>
        <dbReference type="ChEBI" id="CHEBI:18420"/>
    </cofactor>
</comment>
<evidence type="ECO:0000313" key="13">
    <source>
        <dbReference type="EMBL" id="QLI05507.1"/>
    </source>
</evidence>
<keyword evidence="3 9" id="KW-0436">Ligase</keyword>
<dbReference type="HAMAP" id="MF_00208">
    <property type="entry name" value="MurE"/>
    <property type="match status" value="1"/>
</dbReference>
<proteinExistence type="inferred from homology"/>
<feature type="modified residue" description="N6-carboxylysine" evidence="9">
    <location>
        <position position="180"/>
    </location>
</feature>
<dbReference type="InterPro" id="IPR036565">
    <property type="entry name" value="Mur-like_cat_sf"/>
</dbReference>
<feature type="binding site" evidence="9">
    <location>
        <begin position="113"/>
        <end position="114"/>
    </location>
    <ligand>
        <name>UDP-N-acetyl-alpha-D-muramoyl-L-alanyl-D-glutamate</name>
        <dbReference type="ChEBI" id="CHEBI:83900"/>
    </ligand>
</feature>
<name>A0A7H9CH90_9BACT</name>
<feature type="binding site" evidence="9">
    <location>
        <position position="140"/>
    </location>
    <ligand>
        <name>UDP-N-acetyl-alpha-D-muramoyl-L-alanyl-D-glutamate</name>
        <dbReference type="ChEBI" id="CHEBI:83900"/>
    </ligand>
</feature>
<keyword evidence="9 10" id="KW-0131">Cell cycle</keyword>
<evidence type="ECO:0000259" key="12">
    <source>
        <dbReference type="Pfam" id="PF08245"/>
    </source>
</evidence>
<comment type="caution">
    <text evidence="9">Lacks conserved residue(s) required for the propagation of feature annotation.</text>
</comment>
<dbReference type="Pfam" id="PF08245">
    <property type="entry name" value="Mur_ligase_M"/>
    <property type="match status" value="1"/>
</dbReference>
<dbReference type="PANTHER" id="PTHR23135">
    <property type="entry name" value="MUR LIGASE FAMILY MEMBER"/>
    <property type="match status" value="1"/>
</dbReference>
<dbReference type="GO" id="GO:0008765">
    <property type="term" value="F:UDP-N-acetylmuramoylalanyl-D-glutamate-2,6-diaminopimelate ligase activity"/>
    <property type="evidence" value="ECO:0007669"/>
    <property type="project" value="UniProtKB-UniRule"/>
</dbReference>
<protein>
    <recommendedName>
        <fullName evidence="9">UDP-N-acetylmuramoyl-L-alanyl-D-glutamate--2,6-diaminopimelate ligase</fullName>
        <ecNumber evidence="9">6.3.2.13</ecNumber>
    </recommendedName>
    <alternativeName>
        <fullName evidence="9">Meso-A2pm-adding enzyme</fullName>
    </alternativeName>
    <alternativeName>
        <fullName evidence="9">Meso-diaminopimelate-adding enzyme</fullName>
    </alternativeName>
    <alternativeName>
        <fullName evidence="9">UDP-MurNAc-L-Ala-D-Glu:meso-diaminopimelate ligase</fullName>
    </alternativeName>
    <alternativeName>
        <fullName evidence="9">UDP-MurNAc-tripeptide synthetase</fullName>
    </alternativeName>
    <alternativeName>
        <fullName evidence="9">UDP-N-acetylmuramyl-tripeptide synthetase</fullName>
    </alternativeName>
</protein>
<dbReference type="Gene3D" id="3.90.190.20">
    <property type="entry name" value="Mur ligase, C-terminal domain"/>
    <property type="match status" value="1"/>
</dbReference>
<dbReference type="UniPathway" id="UPA00219"/>
<dbReference type="NCBIfam" id="NF001126">
    <property type="entry name" value="PRK00139.1-4"/>
    <property type="match status" value="1"/>
</dbReference>
<dbReference type="GO" id="GO:0051301">
    <property type="term" value="P:cell division"/>
    <property type="evidence" value="ECO:0007669"/>
    <property type="project" value="UniProtKB-KW"/>
</dbReference>
<keyword evidence="2 9" id="KW-0963">Cytoplasm</keyword>
<keyword evidence="5 9" id="KW-0067">ATP-binding</keyword>
<dbReference type="Gene3D" id="3.40.1190.10">
    <property type="entry name" value="Mur-like, catalytic domain"/>
    <property type="match status" value="1"/>
</dbReference>
<keyword evidence="14" id="KW-1185">Reference proteome</keyword>
<keyword evidence="6 9" id="KW-0133">Cell shape</keyword>
<comment type="PTM">
    <text evidence="9">Carboxylation is probably crucial for Mg(2+) binding and, consequently, for the gamma-phosphate positioning of ATP.</text>
</comment>
<dbReference type="InterPro" id="IPR013221">
    <property type="entry name" value="Mur_ligase_cen"/>
</dbReference>
<evidence type="ECO:0000256" key="5">
    <source>
        <dbReference type="ARBA" id="ARBA00022840"/>
    </source>
</evidence>
<evidence type="ECO:0000256" key="10">
    <source>
        <dbReference type="RuleBase" id="RU004135"/>
    </source>
</evidence>
<reference evidence="13 14" key="1">
    <citation type="submission" date="2020-02" db="EMBL/GenBank/DDBJ databases">
        <title>Complete genome sequence of the novel Campylobacter species Candidatus Campylobacter infans.</title>
        <authorList>
            <person name="Duim B."/>
            <person name="Zomer A."/>
            <person name="van der Graaf L."/>
            <person name="Wagenaar J."/>
        </authorList>
    </citation>
    <scope>NUCLEOTIDE SEQUENCE [LARGE SCALE GENOMIC DNA]</scope>
    <source>
        <strain evidence="13 14">19S00001</strain>
    </source>
</reference>
<feature type="binding site" evidence="9">
    <location>
        <begin position="351"/>
        <end position="354"/>
    </location>
    <ligand>
        <name>meso-2,6-diaminopimelate</name>
        <dbReference type="ChEBI" id="CHEBI:57791"/>
    </ligand>
</feature>
<comment type="function">
    <text evidence="9">Catalyzes the addition of meso-diaminopimelic acid to the nucleotide precursor UDP-N-acetylmuramoyl-L-alanyl-D-glutamate (UMAG) in the biosynthesis of bacterial cell-wall peptidoglycan.</text>
</comment>
<dbReference type="SUPFAM" id="SSF53244">
    <property type="entry name" value="MurD-like peptide ligases, peptide-binding domain"/>
    <property type="match status" value="1"/>
</dbReference>
<evidence type="ECO:0000256" key="7">
    <source>
        <dbReference type="ARBA" id="ARBA00022984"/>
    </source>
</evidence>
<feature type="binding site" evidence="9">
    <location>
        <position position="408"/>
    </location>
    <ligand>
        <name>meso-2,6-diaminopimelate</name>
        <dbReference type="ChEBI" id="CHEBI:57791"/>
    </ligand>
</feature>
<dbReference type="PANTHER" id="PTHR23135:SF4">
    <property type="entry name" value="UDP-N-ACETYLMURAMOYL-L-ALANYL-D-GLUTAMATE--2,6-DIAMINOPIMELATE LIGASE MURE HOMOLOG, CHLOROPLASTIC"/>
    <property type="match status" value="1"/>
</dbReference>
<evidence type="ECO:0000256" key="2">
    <source>
        <dbReference type="ARBA" id="ARBA00022490"/>
    </source>
</evidence>
<feature type="binding site" evidence="9">
    <location>
        <position position="327"/>
    </location>
    <ligand>
        <name>meso-2,6-diaminopimelate</name>
        <dbReference type="ChEBI" id="CHEBI:57791"/>
    </ligand>
</feature>
<feature type="short sequence motif" description="Meso-diaminopimelate recognition motif" evidence="9">
    <location>
        <begin position="351"/>
        <end position="354"/>
    </location>
</feature>
<feature type="binding site" evidence="9">
    <location>
        <position position="404"/>
    </location>
    <ligand>
        <name>meso-2,6-diaminopimelate</name>
        <dbReference type="ChEBI" id="CHEBI:57791"/>
    </ligand>
</feature>
<sequence>MILKLSDNYICDNSLECEKNCYFVLTKSNEKFLADAKAKGAQIITPAKAYELAKIPKDLKIIGITGTNGKTTTATLISYILNRLNQKCLNLGTRGAFLLNKENIEQLAPKGLTTNQFLATLSLLKTASQRGCEYCVMEVSSHAIAQKRIQSLPFILKIFTNLSQDHLDFHKTFDEYARTKSDFFADDVMKLINADDVNIKYFKANSKLYSCQKEADFFIINSDLSKGIKAEISANNKIYHLSSQLQGRFNLYNILCAFGACVMLGFDGEKIIKAIADFDGVAGRMQIISSKPLVIVDFAHTPDGILKVLESLQGRDIIAVFGAGGDRDALKRPLMGEIAARYAKTLIITSDNPRSEEPNSIIAQIRAGINPNTKAQVFCEVDRKKAIKMALDFAKNDEIIVILGKGDEDYQEINGIKYHFSDSECVRELLAQMNA</sequence>
<keyword evidence="7 9" id="KW-0573">Peptidoglycan synthesis</keyword>
<comment type="similarity">
    <text evidence="1 9">Belongs to the MurCDEF family. MurE subfamily.</text>
</comment>
<evidence type="ECO:0000256" key="4">
    <source>
        <dbReference type="ARBA" id="ARBA00022741"/>
    </source>
</evidence>
<feature type="binding site" evidence="9">
    <location>
        <position position="148"/>
    </location>
    <ligand>
        <name>UDP-N-acetyl-alpha-D-muramoyl-L-alanyl-D-glutamate</name>
        <dbReference type="ChEBI" id="CHEBI:83900"/>
    </ligand>
</feature>
<feature type="domain" description="Mur ligase C-terminal" evidence="11">
    <location>
        <begin position="283"/>
        <end position="406"/>
    </location>
</feature>
<dbReference type="GO" id="GO:0004326">
    <property type="term" value="F:tetrahydrofolylpolyglutamate synthase activity"/>
    <property type="evidence" value="ECO:0007669"/>
    <property type="project" value="InterPro"/>
</dbReference>
<evidence type="ECO:0000259" key="11">
    <source>
        <dbReference type="Pfam" id="PF02875"/>
    </source>
</evidence>
<feature type="binding site" evidence="9">
    <location>
        <begin position="66"/>
        <end position="72"/>
    </location>
    <ligand>
        <name>ATP</name>
        <dbReference type="ChEBI" id="CHEBI:30616"/>
    </ligand>
</feature>
<keyword evidence="9" id="KW-0460">Magnesium</keyword>
<comment type="pathway">
    <text evidence="9 10">Cell wall biogenesis; peptidoglycan biosynthesis.</text>
</comment>
<comment type="subcellular location">
    <subcellularLocation>
        <location evidence="9 10">Cytoplasm</location>
    </subcellularLocation>
</comment>
<dbReference type="RefSeq" id="WP_179974716.1">
    <property type="nucleotide sequence ID" value="NZ_CP049075.1"/>
</dbReference>
<dbReference type="InterPro" id="IPR036615">
    <property type="entry name" value="Mur_ligase_C_dom_sf"/>
</dbReference>
<dbReference type="EMBL" id="CP049075">
    <property type="protein sequence ID" value="QLI05507.1"/>
    <property type="molecule type" value="Genomic_DNA"/>
</dbReference>
<feature type="domain" description="Mur ligase central" evidence="12">
    <location>
        <begin position="64"/>
        <end position="260"/>
    </location>
</feature>
<keyword evidence="8 9" id="KW-0961">Cell wall biogenesis/degradation</keyword>
<feature type="binding site" evidence="9">
    <location>
        <position position="146"/>
    </location>
    <ligand>
        <name>UDP-N-acetyl-alpha-D-muramoyl-L-alanyl-D-glutamate</name>
        <dbReference type="ChEBI" id="CHEBI:83900"/>
    </ligand>
</feature>
<evidence type="ECO:0000256" key="6">
    <source>
        <dbReference type="ARBA" id="ARBA00022960"/>
    </source>
</evidence>
<dbReference type="GO" id="GO:0071555">
    <property type="term" value="P:cell wall organization"/>
    <property type="evidence" value="ECO:0007669"/>
    <property type="project" value="UniProtKB-KW"/>
</dbReference>
<dbReference type="GO" id="GO:0005737">
    <property type="term" value="C:cytoplasm"/>
    <property type="evidence" value="ECO:0007669"/>
    <property type="project" value="UniProtKB-SubCell"/>
</dbReference>
<dbReference type="InterPro" id="IPR005761">
    <property type="entry name" value="UDP-N-AcMur-Glu-dNH2Pim_ligase"/>
</dbReference>